<evidence type="ECO:0000313" key="1">
    <source>
        <dbReference type="EMBL" id="KAI5667324.1"/>
    </source>
</evidence>
<keyword evidence="2" id="KW-1185">Reference proteome</keyword>
<evidence type="ECO:0000313" key="2">
    <source>
        <dbReference type="Proteomes" id="UP001060085"/>
    </source>
</evidence>
<gene>
    <name evidence="1" type="ORF">M9H77_17177</name>
</gene>
<organism evidence="1 2">
    <name type="scientific">Catharanthus roseus</name>
    <name type="common">Madagascar periwinkle</name>
    <name type="synonym">Vinca rosea</name>
    <dbReference type="NCBI Taxonomy" id="4058"/>
    <lineage>
        <taxon>Eukaryota</taxon>
        <taxon>Viridiplantae</taxon>
        <taxon>Streptophyta</taxon>
        <taxon>Embryophyta</taxon>
        <taxon>Tracheophyta</taxon>
        <taxon>Spermatophyta</taxon>
        <taxon>Magnoliopsida</taxon>
        <taxon>eudicotyledons</taxon>
        <taxon>Gunneridae</taxon>
        <taxon>Pentapetalae</taxon>
        <taxon>asterids</taxon>
        <taxon>lamiids</taxon>
        <taxon>Gentianales</taxon>
        <taxon>Apocynaceae</taxon>
        <taxon>Rauvolfioideae</taxon>
        <taxon>Vinceae</taxon>
        <taxon>Catharanthinae</taxon>
        <taxon>Catharanthus</taxon>
    </lineage>
</organism>
<accession>A0ACC0B3V2</accession>
<dbReference type="EMBL" id="CM044704">
    <property type="protein sequence ID" value="KAI5667324.1"/>
    <property type="molecule type" value="Genomic_DNA"/>
</dbReference>
<name>A0ACC0B3V2_CATRO</name>
<dbReference type="Proteomes" id="UP001060085">
    <property type="component" value="Linkage Group LG04"/>
</dbReference>
<protein>
    <submittedName>
        <fullName evidence="1">Uncharacterized protein</fullName>
    </submittedName>
</protein>
<reference evidence="2" key="1">
    <citation type="journal article" date="2023" name="Nat. Plants">
        <title>Single-cell RNA sequencing provides a high-resolution roadmap for understanding the multicellular compartmentation of specialized metabolism.</title>
        <authorList>
            <person name="Sun S."/>
            <person name="Shen X."/>
            <person name="Li Y."/>
            <person name="Li Y."/>
            <person name="Wang S."/>
            <person name="Li R."/>
            <person name="Zhang H."/>
            <person name="Shen G."/>
            <person name="Guo B."/>
            <person name="Wei J."/>
            <person name="Xu J."/>
            <person name="St-Pierre B."/>
            <person name="Chen S."/>
            <person name="Sun C."/>
        </authorList>
    </citation>
    <scope>NUCLEOTIDE SEQUENCE [LARGE SCALE GENOMIC DNA]</scope>
</reference>
<proteinExistence type="predicted"/>
<sequence>MRNIRKDVTNLSNQQREVSPHGSLNVTTPRSDGPFNCPSTTEFYQPPYFGEELHPPPYSGSRGGFGGRGMPRHFEEETDDASHVASLFFTWIVRFHGIPRSIVSDSLPSANGWTNRSDQALSKDANKRADFVKAIYAQVHEAIVNSNKKLVEKSNVGRRKVVFIPGDGDSRTNPFQEGGDNVSWLDMQEHQGVA</sequence>
<comment type="caution">
    <text evidence="1">The sequence shown here is derived from an EMBL/GenBank/DDBJ whole genome shotgun (WGS) entry which is preliminary data.</text>
</comment>